<comment type="subcellular location">
    <subcellularLocation>
        <location evidence="9">Cell membrane</location>
        <topology evidence="9">Single-pass membrane protein</topology>
    </subcellularLocation>
    <subcellularLocation>
        <location evidence="1">Membrane</location>
        <topology evidence="1">Single-pass membrane protein</topology>
    </subcellularLocation>
</comment>
<dbReference type="PANTHER" id="PTHR33162">
    <property type="entry name" value="SEC-INDEPENDENT PROTEIN TRANSLOCASE PROTEIN TATA, CHLOROPLASTIC"/>
    <property type="match status" value="1"/>
</dbReference>
<dbReference type="Gene3D" id="1.20.5.3310">
    <property type="match status" value="1"/>
</dbReference>
<dbReference type="HAMAP" id="MF_00237">
    <property type="entry name" value="TatB"/>
    <property type="match status" value="1"/>
</dbReference>
<dbReference type="EMBL" id="JBHRST010000019">
    <property type="protein sequence ID" value="MFC3098584.1"/>
    <property type="molecule type" value="Genomic_DNA"/>
</dbReference>
<feature type="region of interest" description="Disordered" evidence="10">
    <location>
        <begin position="74"/>
        <end position="152"/>
    </location>
</feature>
<keyword evidence="12" id="KW-1185">Reference proteome</keyword>
<dbReference type="Proteomes" id="UP001595456">
    <property type="component" value="Unassembled WGS sequence"/>
</dbReference>
<protein>
    <recommendedName>
        <fullName evidence="9">Sec-independent protein translocase protein TatB</fullName>
    </recommendedName>
</protein>
<keyword evidence="3 9" id="KW-1003">Cell membrane</keyword>
<keyword evidence="7 9" id="KW-0811">Translocation</keyword>
<dbReference type="Pfam" id="PF02416">
    <property type="entry name" value="TatA_B_E"/>
    <property type="match status" value="1"/>
</dbReference>
<evidence type="ECO:0000256" key="4">
    <source>
        <dbReference type="ARBA" id="ARBA00022692"/>
    </source>
</evidence>
<proteinExistence type="inferred from homology"/>
<feature type="compositionally biased region" description="Pro residues" evidence="10">
    <location>
        <begin position="95"/>
        <end position="109"/>
    </location>
</feature>
<evidence type="ECO:0000256" key="6">
    <source>
        <dbReference type="ARBA" id="ARBA00022989"/>
    </source>
</evidence>
<evidence type="ECO:0000256" key="9">
    <source>
        <dbReference type="HAMAP-Rule" id="MF_00237"/>
    </source>
</evidence>
<reference evidence="12" key="1">
    <citation type="journal article" date="2019" name="Int. J. Syst. Evol. Microbiol.">
        <title>The Global Catalogue of Microorganisms (GCM) 10K type strain sequencing project: providing services to taxonomists for standard genome sequencing and annotation.</title>
        <authorList>
            <consortium name="The Broad Institute Genomics Platform"/>
            <consortium name="The Broad Institute Genome Sequencing Center for Infectious Disease"/>
            <person name="Wu L."/>
            <person name="Ma J."/>
        </authorList>
    </citation>
    <scope>NUCLEOTIDE SEQUENCE [LARGE SCALE GENOMIC DNA]</scope>
    <source>
        <strain evidence="12">KCTC 52607</strain>
    </source>
</reference>
<comment type="subunit">
    <text evidence="9">The Tat system comprises two distinct complexes: a TatABC complex, containing multiple copies of TatA, TatB and TatC subunits, and a separate TatA complex, containing only TatA subunits. Substrates initially bind to the TatABC complex, which probably triggers association of the separate TatA complex to form the active translocon.</text>
</comment>
<keyword evidence="8 9" id="KW-0472">Membrane</keyword>
<evidence type="ECO:0000313" key="12">
    <source>
        <dbReference type="Proteomes" id="UP001595456"/>
    </source>
</evidence>
<dbReference type="PANTHER" id="PTHR33162:SF1">
    <property type="entry name" value="SEC-INDEPENDENT PROTEIN TRANSLOCASE PROTEIN TATA, CHLOROPLASTIC"/>
    <property type="match status" value="1"/>
</dbReference>
<comment type="similarity">
    <text evidence="9">Belongs to the TatB family.</text>
</comment>
<feature type="compositionally biased region" description="Low complexity" evidence="10">
    <location>
        <begin position="110"/>
        <end position="139"/>
    </location>
</feature>
<evidence type="ECO:0000256" key="3">
    <source>
        <dbReference type="ARBA" id="ARBA00022475"/>
    </source>
</evidence>
<dbReference type="RefSeq" id="WP_336927432.1">
    <property type="nucleotide sequence ID" value="NZ_JBANRO010000014.1"/>
</dbReference>
<gene>
    <name evidence="9 11" type="primary">tatB</name>
    <name evidence="11" type="ORF">ACFODU_12375</name>
</gene>
<dbReference type="PRINTS" id="PR01506">
    <property type="entry name" value="TATBPROTEIN"/>
</dbReference>
<dbReference type="NCBIfam" id="TIGR01410">
    <property type="entry name" value="tatB"/>
    <property type="match status" value="1"/>
</dbReference>
<evidence type="ECO:0000256" key="1">
    <source>
        <dbReference type="ARBA" id="ARBA00004167"/>
    </source>
</evidence>
<name>A0ABV7E779_9SPHN</name>
<dbReference type="InterPro" id="IPR018448">
    <property type="entry name" value="TatB"/>
</dbReference>
<organism evidence="11 12">
    <name type="scientific">Alteraurantiacibacter palmitatis</name>
    <dbReference type="NCBI Taxonomy" id="2054628"/>
    <lineage>
        <taxon>Bacteria</taxon>
        <taxon>Pseudomonadati</taxon>
        <taxon>Pseudomonadota</taxon>
        <taxon>Alphaproteobacteria</taxon>
        <taxon>Sphingomonadales</taxon>
        <taxon>Erythrobacteraceae</taxon>
        <taxon>Alteraurantiacibacter</taxon>
    </lineage>
</organism>
<evidence type="ECO:0000256" key="7">
    <source>
        <dbReference type="ARBA" id="ARBA00023010"/>
    </source>
</evidence>
<evidence type="ECO:0000256" key="8">
    <source>
        <dbReference type="ARBA" id="ARBA00023136"/>
    </source>
</evidence>
<evidence type="ECO:0000256" key="5">
    <source>
        <dbReference type="ARBA" id="ARBA00022927"/>
    </source>
</evidence>
<keyword evidence="6 9" id="KW-1133">Transmembrane helix</keyword>
<keyword evidence="2 9" id="KW-0813">Transport</keyword>
<comment type="function">
    <text evidence="9">Part of the twin-arginine translocation (Tat) system that transports large folded proteins containing a characteristic twin-arginine motif in their signal peptide across membranes. Together with TatC, TatB is part of a receptor directly interacting with Tat signal peptides. TatB may form an oligomeric binding site that transiently accommodates folded Tat precursor proteins before their translocation.</text>
</comment>
<keyword evidence="4 9" id="KW-0812">Transmembrane</keyword>
<keyword evidence="5 9" id="KW-0653">Protein transport</keyword>
<evidence type="ECO:0000256" key="10">
    <source>
        <dbReference type="SAM" id="MobiDB-lite"/>
    </source>
</evidence>
<accession>A0ABV7E779</accession>
<dbReference type="InterPro" id="IPR003369">
    <property type="entry name" value="TatA/B/E"/>
</dbReference>
<evidence type="ECO:0000256" key="2">
    <source>
        <dbReference type="ARBA" id="ARBA00022448"/>
    </source>
</evidence>
<sequence>MFDIGAEELLLIIVVAVIVIGPKELPAALRVVGRFVGKLRRISSHFRTGLDAMIREAEMEDLEKKWKAQNEKIMAMHPNGGPPGTEQTGAYPAKPMVPAPASDPAPADPPLDASTDAAAAGVNAESAAAPATVPESAPAPQAPSEPVPGKAG</sequence>
<comment type="caution">
    <text evidence="11">The sequence shown here is derived from an EMBL/GenBank/DDBJ whole genome shotgun (WGS) entry which is preliminary data.</text>
</comment>
<evidence type="ECO:0000313" key="11">
    <source>
        <dbReference type="EMBL" id="MFC3098584.1"/>
    </source>
</evidence>